<dbReference type="EnsemblPlants" id="OB11G14240.1">
    <property type="protein sequence ID" value="OB11G14240.1"/>
    <property type="gene ID" value="OB11G14240"/>
</dbReference>
<evidence type="ECO:0000313" key="2">
    <source>
        <dbReference type="Proteomes" id="UP000006038"/>
    </source>
</evidence>
<organism evidence="1">
    <name type="scientific">Oryza brachyantha</name>
    <name type="common">malo sina</name>
    <dbReference type="NCBI Taxonomy" id="4533"/>
    <lineage>
        <taxon>Eukaryota</taxon>
        <taxon>Viridiplantae</taxon>
        <taxon>Streptophyta</taxon>
        <taxon>Embryophyta</taxon>
        <taxon>Tracheophyta</taxon>
        <taxon>Spermatophyta</taxon>
        <taxon>Magnoliopsida</taxon>
        <taxon>Liliopsida</taxon>
        <taxon>Poales</taxon>
        <taxon>Poaceae</taxon>
        <taxon>BOP clade</taxon>
        <taxon>Oryzoideae</taxon>
        <taxon>Oryzeae</taxon>
        <taxon>Oryzinae</taxon>
        <taxon>Oryza</taxon>
    </lineage>
</organism>
<keyword evidence="2" id="KW-1185">Reference proteome</keyword>
<reference evidence="1" key="1">
    <citation type="journal article" date="2013" name="Nat. Commun.">
        <title>Whole-genome sequencing of Oryza brachyantha reveals mechanisms underlying Oryza genome evolution.</title>
        <authorList>
            <person name="Chen J."/>
            <person name="Huang Q."/>
            <person name="Gao D."/>
            <person name="Wang J."/>
            <person name="Lang Y."/>
            <person name="Liu T."/>
            <person name="Li B."/>
            <person name="Bai Z."/>
            <person name="Luis Goicoechea J."/>
            <person name="Liang C."/>
            <person name="Chen C."/>
            <person name="Zhang W."/>
            <person name="Sun S."/>
            <person name="Liao Y."/>
            <person name="Zhang X."/>
            <person name="Yang L."/>
            <person name="Song C."/>
            <person name="Wang M."/>
            <person name="Shi J."/>
            <person name="Liu G."/>
            <person name="Liu J."/>
            <person name="Zhou H."/>
            <person name="Zhou W."/>
            <person name="Yu Q."/>
            <person name="An N."/>
            <person name="Chen Y."/>
            <person name="Cai Q."/>
            <person name="Wang B."/>
            <person name="Liu B."/>
            <person name="Min J."/>
            <person name="Huang Y."/>
            <person name="Wu H."/>
            <person name="Li Z."/>
            <person name="Zhang Y."/>
            <person name="Yin Y."/>
            <person name="Song W."/>
            <person name="Jiang J."/>
            <person name="Jackson S.A."/>
            <person name="Wing R.A."/>
            <person name="Wang J."/>
            <person name="Chen M."/>
        </authorList>
    </citation>
    <scope>NUCLEOTIDE SEQUENCE [LARGE SCALE GENOMIC DNA]</scope>
    <source>
        <strain evidence="1">cv. IRGC 101232</strain>
    </source>
</reference>
<reference evidence="1" key="2">
    <citation type="submission" date="2013-04" db="UniProtKB">
        <authorList>
            <consortium name="EnsemblPlants"/>
        </authorList>
    </citation>
    <scope>IDENTIFICATION</scope>
</reference>
<dbReference type="Proteomes" id="UP000006038">
    <property type="component" value="Chromosome 11"/>
</dbReference>
<sequence>LVAALAGSITLQPGEVATSVHVQKVRFRWVPNVHSNIAYPTGYTSPLSRNTAEEADDSGDLAGVAALAGAGANGSMSRASRRTPTIG</sequence>
<dbReference type="HOGENOM" id="CLU_2489931_0_0_1"/>
<dbReference type="Gramene" id="OB11G14240.1">
    <property type="protein sequence ID" value="OB11G14240.1"/>
    <property type="gene ID" value="OB11G14240"/>
</dbReference>
<evidence type="ECO:0000313" key="1">
    <source>
        <dbReference type="EnsemblPlants" id="OB11G14240.1"/>
    </source>
</evidence>
<accession>J3N6I8</accession>
<protein>
    <submittedName>
        <fullName evidence="1">Uncharacterized protein</fullName>
    </submittedName>
</protein>
<name>J3N6I8_ORYBR</name>
<dbReference type="AlphaFoldDB" id="J3N6I8"/>
<proteinExistence type="predicted"/>